<comment type="caution">
    <text evidence="1">The sequence shown here is derived from an EMBL/GenBank/DDBJ whole genome shotgun (WGS) entry which is preliminary data.</text>
</comment>
<reference evidence="1 2" key="1">
    <citation type="submission" date="2018-09" db="EMBL/GenBank/DDBJ databases">
        <title>Genomic Encyclopedia of Archaeal and Bacterial Type Strains, Phase II (KMG-II): from individual species to whole genera.</title>
        <authorList>
            <person name="Goeker M."/>
        </authorList>
    </citation>
    <scope>NUCLEOTIDE SEQUENCE [LARGE SCALE GENOMIC DNA]</scope>
    <source>
        <strain evidence="1 2">DSM 27148</strain>
    </source>
</reference>
<sequence>MTFKHKLPFAKAIQDNKTNFFKTNIDMHCAHIKKNDIWRCKNTYKDSLGMILKSEVDSIVVVVMGPERLNDDDFIRVQPISFQVNHRTSEDIFIDDLSVLGNPFIIETWNEQPILTSLLDEKLGEINTEKSSSTLKEPDIYSTEQVEFRKSEIKKTAFLRQSVLSAFAKYDQKTNDRSKVIKLTKFLSYAAVVSGIALIIWQPQKLQPDAYFEKYKIANNYQLNMTYGEALRGSNVIIEPFNPFESEIIETAIARYKSGDYKAANSLFSKVPNLARNESVFLYSAISQIFVSDYSSGIEKLELLKKKNNPDLIKDVLYYLVISYAANGKESLARETLKELEKMDPELHRRDPDMLKDLRWF</sequence>
<proteinExistence type="predicted"/>
<dbReference type="SUPFAM" id="SSF48452">
    <property type="entry name" value="TPR-like"/>
    <property type="match status" value="1"/>
</dbReference>
<dbReference type="Gene3D" id="1.25.40.10">
    <property type="entry name" value="Tetratricopeptide repeat domain"/>
    <property type="match status" value="1"/>
</dbReference>
<gene>
    <name evidence="1" type="ORF">BC643_0366</name>
</gene>
<dbReference type="RefSeq" id="WP_120271469.1">
    <property type="nucleotide sequence ID" value="NZ_RAPN01000001.1"/>
</dbReference>
<evidence type="ECO:0008006" key="3">
    <source>
        <dbReference type="Google" id="ProtNLM"/>
    </source>
</evidence>
<keyword evidence="2" id="KW-1185">Reference proteome</keyword>
<dbReference type="OrthoDB" id="1495177at2"/>
<accession>A0A419W3X1</accession>
<evidence type="ECO:0000313" key="1">
    <source>
        <dbReference type="EMBL" id="RKD90030.1"/>
    </source>
</evidence>
<organism evidence="1 2">
    <name type="scientific">Mangrovibacterium diazotrophicum</name>
    <dbReference type="NCBI Taxonomy" id="1261403"/>
    <lineage>
        <taxon>Bacteria</taxon>
        <taxon>Pseudomonadati</taxon>
        <taxon>Bacteroidota</taxon>
        <taxon>Bacteroidia</taxon>
        <taxon>Marinilabiliales</taxon>
        <taxon>Prolixibacteraceae</taxon>
        <taxon>Mangrovibacterium</taxon>
    </lineage>
</organism>
<dbReference type="AlphaFoldDB" id="A0A419W3X1"/>
<name>A0A419W3X1_9BACT</name>
<dbReference type="InterPro" id="IPR011990">
    <property type="entry name" value="TPR-like_helical_dom_sf"/>
</dbReference>
<evidence type="ECO:0000313" key="2">
    <source>
        <dbReference type="Proteomes" id="UP000283387"/>
    </source>
</evidence>
<protein>
    <recommendedName>
        <fullName evidence="3">Tetratricopeptide repeat protein</fullName>
    </recommendedName>
</protein>
<dbReference type="Proteomes" id="UP000283387">
    <property type="component" value="Unassembled WGS sequence"/>
</dbReference>
<dbReference type="EMBL" id="RAPN01000001">
    <property type="protein sequence ID" value="RKD90030.1"/>
    <property type="molecule type" value="Genomic_DNA"/>
</dbReference>